<dbReference type="Pfam" id="PF06150">
    <property type="entry name" value="ChaB"/>
    <property type="match status" value="1"/>
</dbReference>
<organism evidence="1 2">
    <name type="scientific">Candidatus Muproteobacteria bacterium RBG_16_64_11</name>
    <dbReference type="NCBI Taxonomy" id="1817758"/>
    <lineage>
        <taxon>Bacteria</taxon>
        <taxon>Pseudomonadati</taxon>
        <taxon>Pseudomonadota</taxon>
        <taxon>Candidatus Muproteobacteria</taxon>
    </lineage>
</organism>
<dbReference type="InterPro" id="IPR037205">
    <property type="entry name" value="ChaB_sf"/>
</dbReference>
<name>A0A1F6TD31_9PROT</name>
<evidence type="ECO:0000313" key="1">
    <source>
        <dbReference type="EMBL" id="OGI43051.1"/>
    </source>
</evidence>
<dbReference type="InterPro" id="IPR009317">
    <property type="entry name" value="ChaB"/>
</dbReference>
<protein>
    <recommendedName>
        <fullName evidence="3">Cation transporter</fullName>
    </recommendedName>
</protein>
<evidence type="ECO:0008006" key="3">
    <source>
        <dbReference type="Google" id="ProtNLM"/>
    </source>
</evidence>
<accession>A0A1F6TD31</accession>
<comment type="caution">
    <text evidence="1">The sequence shown here is derived from an EMBL/GenBank/DDBJ whole genome shotgun (WGS) entry which is preliminary data.</text>
</comment>
<proteinExistence type="predicted"/>
<dbReference type="AlphaFoldDB" id="A0A1F6TD31"/>
<evidence type="ECO:0000313" key="2">
    <source>
        <dbReference type="Proteomes" id="UP000177925"/>
    </source>
</evidence>
<dbReference type="STRING" id="1817758.A2150_06500"/>
<dbReference type="Gene3D" id="1.10.1740.70">
    <property type="entry name" value="ChaB"/>
    <property type="match status" value="1"/>
</dbReference>
<dbReference type="SUPFAM" id="SSF140376">
    <property type="entry name" value="ChaB-like"/>
    <property type="match status" value="1"/>
</dbReference>
<reference evidence="1 2" key="1">
    <citation type="journal article" date="2016" name="Nat. Commun.">
        <title>Thousands of microbial genomes shed light on interconnected biogeochemical processes in an aquifer system.</title>
        <authorList>
            <person name="Anantharaman K."/>
            <person name="Brown C.T."/>
            <person name="Hug L.A."/>
            <person name="Sharon I."/>
            <person name="Castelle C.J."/>
            <person name="Probst A.J."/>
            <person name="Thomas B.C."/>
            <person name="Singh A."/>
            <person name="Wilkins M.J."/>
            <person name="Karaoz U."/>
            <person name="Brodie E.L."/>
            <person name="Williams K.H."/>
            <person name="Hubbard S.S."/>
            <person name="Banfield J.F."/>
        </authorList>
    </citation>
    <scope>NUCLEOTIDE SEQUENCE [LARGE SCALE GENOMIC DNA]</scope>
</reference>
<dbReference type="Proteomes" id="UP000177925">
    <property type="component" value="Unassembled WGS sequence"/>
</dbReference>
<dbReference type="EMBL" id="MFSS01000070">
    <property type="protein sequence ID" value="OGI43051.1"/>
    <property type="molecule type" value="Genomic_DNA"/>
</dbReference>
<gene>
    <name evidence="1" type="ORF">A2150_06500</name>
</gene>
<sequence length="73" mass="8648">MPYETVADLPDAVRKHLPPDAQHIYLEVFNSAWDGYAERADREVIAHKVAWSAVKKQYVKRGDQWVKKERPRW</sequence>